<name>A0A9E6PM01_9PSED</name>
<dbReference type="KEGG" id="pvw:HU752_001685"/>
<evidence type="ECO:0000313" key="2">
    <source>
        <dbReference type="Proteomes" id="UP000634530"/>
    </source>
</evidence>
<proteinExistence type="predicted"/>
<dbReference type="EMBL" id="CP077093">
    <property type="protein sequence ID" value="QXI28697.1"/>
    <property type="molecule type" value="Genomic_DNA"/>
</dbReference>
<dbReference type="Pfam" id="PF11251">
    <property type="entry name" value="DUF3050"/>
    <property type="match status" value="1"/>
</dbReference>
<organism evidence="1 2">
    <name type="scientific">Pseudomonas vanderleydeniana</name>
    <dbReference type="NCBI Taxonomy" id="2745495"/>
    <lineage>
        <taxon>Bacteria</taxon>
        <taxon>Pseudomonadati</taxon>
        <taxon>Pseudomonadota</taxon>
        <taxon>Gammaproteobacteria</taxon>
        <taxon>Pseudomonadales</taxon>
        <taxon>Pseudomonadaceae</taxon>
        <taxon>Pseudomonas</taxon>
    </lineage>
</organism>
<accession>A0A9E6PM01</accession>
<dbReference type="SUPFAM" id="SSF48613">
    <property type="entry name" value="Heme oxygenase-like"/>
    <property type="match status" value="1"/>
</dbReference>
<dbReference type="InterPro" id="IPR024423">
    <property type="entry name" value="DUF3050"/>
</dbReference>
<protein>
    <submittedName>
        <fullName evidence="1">DUF3050 domain-containing protein</fullName>
    </submittedName>
</protein>
<keyword evidence="2" id="KW-1185">Reference proteome</keyword>
<dbReference type="Gene3D" id="1.20.910.10">
    <property type="entry name" value="Heme oxygenase-like"/>
    <property type="match status" value="1"/>
</dbReference>
<dbReference type="InterPro" id="IPR016084">
    <property type="entry name" value="Haem_Oase-like_multi-hlx"/>
</dbReference>
<dbReference type="AlphaFoldDB" id="A0A9E6PM01"/>
<reference evidence="1 2" key="2">
    <citation type="journal article" date="2021" name="Microorganisms">
        <title>The Ever-Expanding Pseudomonas Genus: Description of 43 New Species and Partition of the Pseudomonas putida Group.</title>
        <authorList>
            <person name="Girard L."/>
            <person name="Lood C."/>
            <person name="Hofte M."/>
            <person name="Vandamme P."/>
            <person name="Rokni-Zadeh H."/>
            <person name="van Noort V."/>
            <person name="Lavigne R."/>
            <person name="De Mot R."/>
        </authorList>
    </citation>
    <scope>NUCLEOTIDE SEQUENCE [LARGE SCALE GENOMIC DNA]</scope>
    <source>
        <strain evidence="1 2">RW8P3</strain>
    </source>
</reference>
<evidence type="ECO:0000313" key="1">
    <source>
        <dbReference type="EMBL" id="QXI28697.1"/>
    </source>
</evidence>
<dbReference type="Proteomes" id="UP000634530">
    <property type="component" value="Chromosome"/>
</dbReference>
<sequence>MNTYDPHFEYKQAQLLAHLVFSEIHSLPQLRRFMETHVFAVWDFMSLTKRLQRELTCLRLPWLPPEDAAAARAINEIVLGEESDTRPGAGHCSHFELYLQAMAEIGASTQVIDGFIRLLREGATVDSALQRAGATPGACRFVNQTLAVALHGTPHCVAAVFLHGRENLVPRMFRRLLEQWHIDQAQAPTLHYYLQRHIELDAADHGPAATQLLERLVDGDRQRRQEADIAALGALESRCRLWDDVLVALRAEPIGVGS</sequence>
<reference evidence="1 2" key="1">
    <citation type="journal article" date="2020" name="Microorganisms">
        <title>Reliable Identification of Environmental Pseudomonas Isolates Using the rpoD Gene.</title>
        <authorList>
            <consortium name="The Broad Institute Genome Sequencing Platform"/>
            <person name="Girard L."/>
            <person name="Lood C."/>
            <person name="Rokni-Zadeh H."/>
            <person name="van Noort V."/>
            <person name="Lavigne R."/>
            <person name="De Mot R."/>
        </authorList>
    </citation>
    <scope>NUCLEOTIDE SEQUENCE [LARGE SCALE GENOMIC DNA]</scope>
    <source>
        <strain evidence="1 2">RW8P3</strain>
    </source>
</reference>
<dbReference type="RefSeq" id="WP_186684310.1">
    <property type="nucleotide sequence ID" value="NZ_CP077093.1"/>
</dbReference>
<gene>
    <name evidence="1" type="ORF">HU752_001685</name>
</gene>